<dbReference type="PANTHER" id="PTHR43289">
    <property type="entry name" value="MITOGEN-ACTIVATED PROTEIN KINASE KINASE KINASE 20-RELATED"/>
    <property type="match status" value="1"/>
</dbReference>
<name>A0A383CCB8_9ZZZZ</name>
<keyword evidence="3" id="KW-0418">Kinase</keyword>
<protein>
    <recommendedName>
        <fullName evidence="5">Protein kinase domain-containing protein</fullName>
    </recommendedName>
</protein>
<dbReference type="InterPro" id="IPR008266">
    <property type="entry name" value="Tyr_kinase_AS"/>
</dbReference>
<dbReference type="GO" id="GO:0004674">
    <property type="term" value="F:protein serine/threonine kinase activity"/>
    <property type="evidence" value="ECO:0007669"/>
    <property type="project" value="TreeGrafter"/>
</dbReference>
<dbReference type="Gene3D" id="3.30.200.20">
    <property type="entry name" value="Phosphorylase Kinase, domain 1"/>
    <property type="match status" value="1"/>
</dbReference>
<dbReference type="GO" id="GO:0005524">
    <property type="term" value="F:ATP binding"/>
    <property type="evidence" value="ECO:0007669"/>
    <property type="project" value="UniProtKB-KW"/>
</dbReference>
<dbReference type="SUPFAM" id="SSF56112">
    <property type="entry name" value="Protein kinase-like (PK-like)"/>
    <property type="match status" value="1"/>
</dbReference>
<dbReference type="PROSITE" id="PS00109">
    <property type="entry name" value="PROTEIN_KINASE_TYR"/>
    <property type="match status" value="1"/>
</dbReference>
<feature type="non-terminal residue" evidence="6">
    <location>
        <position position="237"/>
    </location>
</feature>
<dbReference type="PROSITE" id="PS50011">
    <property type="entry name" value="PROTEIN_KINASE_DOM"/>
    <property type="match status" value="1"/>
</dbReference>
<feature type="domain" description="Protein kinase" evidence="5">
    <location>
        <begin position="16"/>
        <end position="237"/>
    </location>
</feature>
<keyword evidence="4" id="KW-0067">ATP-binding</keyword>
<accession>A0A383CCB8</accession>
<evidence type="ECO:0000313" key="6">
    <source>
        <dbReference type="EMBL" id="SVE29784.1"/>
    </source>
</evidence>
<evidence type="ECO:0000259" key="5">
    <source>
        <dbReference type="PROSITE" id="PS50011"/>
    </source>
</evidence>
<proteinExistence type="predicted"/>
<evidence type="ECO:0000256" key="2">
    <source>
        <dbReference type="ARBA" id="ARBA00022741"/>
    </source>
</evidence>
<dbReference type="EMBL" id="UINC01207620">
    <property type="protein sequence ID" value="SVE29784.1"/>
    <property type="molecule type" value="Genomic_DNA"/>
</dbReference>
<keyword evidence="2" id="KW-0547">Nucleotide-binding</keyword>
<keyword evidence="1" id="KW-0808">Transferase</keyword>
<gene>
    <name evidence="6" type="ORF">METZ01_LOCUS482638</name>
</gene>
<dbReference type="Pfam" id="PF00069">
    <property type="entry name" value="Pkinase"/>
    <property type="match status" value="1"/>
</dbReference>
<dbReference type="PANTHER" id="PTHR43289:SF6">
    <property type="entry name" value="SERINE_THREONINE-PROTEIN KINASE NEKL-3"/>
    <property type="match status" value="1"/>
</dbReference>
<dbReference type="InterPro" id="IPR011009">
    <property type="entry name" value="Kinase-like_dom_sf"/>
</dbReference>
<dbReference type="InterPro" id="IPR000719">
    <property type="entry name" value="Prot_kinase_dom"/>
</dbReference>
<dbReference type="Gene3D" id="1.10.510.10">
    <property type="entry name" value="Transferase(Phosphotransferase) domain 1"/>
    <property type="match status" value="1"/>
</dbReference>
<organism evidence="6">
    <name type="scientific">marine metagenome</name>
    <dbReference type="NCBI Taxonomy" id="408172"/>
    <lineage>
        <taxon>unclassified sequences</taxon>
        <taxon>metagenomes</taxon>
        <taxon>ecological metagenomes</taxon>
    </lineage>
</organism>
<dbReference type="AlphaFoldDB" id="A0A383CCB8"/>
<evidence type="ECO:0000256" key="4">
    <source>
        <dbReference type="ARBA" id="ARBA00022840"/>
    </source>
</evidence>
<dbReference type="CDD" id="cd14014">
    <property type="entry name" value="STKc_PknB_like"/>
    <property type="match status" value="1"/>
</dbReference>
<sequence length="237" mass="25975">MQDPASSENTLIFGKYRIIKRLAIGGMGEIFLARQSDTLIDRYVILKSLLSDLAANQSFVEQFLGEARVAATLNHPHIVSIYEVGAWDGIYFIAMEYIDGPDLAKLLGAAVRARRLISPPLAAKIALDAATALEHATEARDADGNPLNIVHRDISPQNVMLRRDGVTKVVDFGIARAANLASRTLTGQVKGKLAYMPPEQLLGEKVDWRADQYALGVVLWELSTCERLIKPGTAHLE</sequence>
<evidence type="ECO:0000256" key="3">
    <source>
        <dbReference type="ARBA" id="ARBA00022777"/>
    </source>
</evidence>
<evidence type="ECO:0000256" key="1">
    <source>
        <dbReference type="ARBA" id="ARBA00022679"/>
    </source>
</evidence>
<reference evidence="6" key="1">
    <citation type="submission" date="2018-05" db="EMBL/GenBank/DDBJ databases">
        <authorList>
            <person name="Lanie J.A."/>
            <person name="Ng W.-L."/>
            <person name="Kazmierczak K.M."/>
            <person name="Andrzejewski T.M."/>
            <person name="Davidsen T.M."/>
            <person name="Wayne K.J."/>
            <person name="Tettelin H."/>
            <person name="Glass J.I."/>
            <person name="Rusch D."/>
            <person name="Podicherti R."/>
            <person name="Tsui H.-C.T."/>
            <person name="Winkler M.E."/>
        </authorList>
    </citation>
    <scope>NUCLEOTIDE SEQUENCE</scope>
</reference>